<sequence>MNRKIGMRAFSMLLALLLVSVMMMPVMAAEQVWQSQGNEQNVRYDLEKYTVRLVDSEIPKDLIGARTQAAMSSFEEEFKNIQPRYVGAAEVDISEDEKIVAYVFRVLPNGESVSYVEVVSSKDNLSLEEISSHTDAWIDGPLKNKTEESLKEGDIGLLSYGPTPIHTATISRTYTGVGRAYLTTTWYWDNQETNSNQDYFFTKTTLRTDPGIDISGYEPYRNAQFDVEIDSDYSVPGYYQHLPNVQVIQNDPQTTNGYTTVGLSLGTGGCALQWSTAIPSTHVELHNLGGNTLYWHEEFFLLAGCAATTFEFTPGQHSYCSQSSARNGNTYVVSRVMADVSDGWGKIVDGIAYFAPSGTNSWGHLCKIKWSGGYVHT</sequence>
<protein>
    <submittedName>
        <fullName evidence="1">Uncharacterized protein</fullName>
    </submittedName>
</protein>
<organism evidence="1 2">
    <name type="scientific">Methanoculleus chikugoensis</name>
    <dbReference type="NCBI Taxonomy" id="118126"/>
    <lineage>
        <taxon>Archaea</taxon>
        <taxon>Methanobacteriati</taxon>
        <taxon>Methanobacteriota</taxon>
        <taxon>Stenosarchaea group</taxon>
        <taxon>Methanomicrobia</taxon>
        <taxon>Methanomicrobiales</taxon>
        <taxon>Methanomicrobiaceae</taxon>
        <taxon>Methanoculleus</taxon>
    </lineage>
</organism>
<gene>
    <name evidence="1" type="ORF">MchiMG62_23960</name>
</gene>
<reference evidence="1 2" key="1">
    <citation type="submission" date="2019-06" db="EMBL/GenBank/DDBJ databases">
        <title>Complete genome sequence of Methanoculleus chikugoensis strain MG62.</title>
        <authorList>
            <person name="Asakawa S."/>
            <person name="Dianou D."/>
        </authorList>
    </citation>
    <scope>NUCLEOTIDE SEQUENCE [LARGE SCALE GENOMIC DNA]</scope>
    <source>
        <strain evidence="1 2">MG62</strain>
    </source>
</reference>
<keyword evidence="2" id="KW-1185">Reference proteome</keyword>
<dbReference type="RefSeq" id="WP_221057197.1">
    <property type="nucleotide sequence ID" value="NZ_AP019781.1"/>
</dbReference>
<dbReference type="GeneID" id="66131939"/>
<evidence type="ECO:0000313" key="1">
    <source>
        <dbReference type="EMBL" id="BBL69215.1"/>
    </source>
</evidence>
<accession>A0ABN5XPR1</accession>
<dbReference type="Proteomes" id="UP000824969">
    <property type="component" value="Chromosome"/>
</dbReference>
<evidence type="ECO:0000313" key="2">
    <source>
        <dbReference type="Proteomes" id="UP000824969"/>
    </source>
</evidence>
<dbReference type="EMBL" id="AP019781">
    <property type="protein sequence ID" value="BBL69215.1"/>
    <property type="molecule type" value="Genomic_DNA"/>
</dbReference>
<name>A0ABN5XPR1_9EURY</name>
<proteinExistence type="predicted"/>